<keyword evidence="2 4" id="KW-0689">Ribosomal protein</keyword>
<evidence type="ECO:0000313" key="7">
    <source>
        <dbReference type="Proteomes" id="UP000242287"/>
    </source>
</evidence>
<dbReference type="InterPro" id="IPR014721">
    <property type="entry name" value="Ribsml_uS5_D2-typ_fold_subgr"/>
</dbReference>
<dbReference type="InterPro" id="IPR020574">
    <property type="entry name" value="Ribosomal_uS9_CS"/>
</dbReference>
<evidence type="ECO:0000256" key="1">
    <source>
        <dbReference type="ARBA" id="ARBA00005251"/>
    </source>
</evidence>
<dbReference type="OrthoDB" id="10254627at2759"/>
<dbReference type="SUPFAM" id="SSF54211">
    <property type="entry name" value="Ribosomal protein S5 domain 2-like"/>
    <property type="match status" value="1"/>
</dbReference>
<sequence length="343" mass="38508">MNALRRQLHAVCTQQRHYSVARSFIPPSQLSRPQQPRPPRSFSTEEESVPKNPPQSPSFYTGRSTYYDQVSQLEKAISSARGALKALQLHPLPEFAYDSVNFLRPSWKTQEELAVDFQSHMSTTRYRRLIVLLNQLNECHSIARTAGCTDLADGIQHIVTMFESTKNKISLSKRKRKPVVFDEYGRSYTVGKRKTSSARIWVIPIHTSAPPATEDSLEAMLGIESIQDNAMSPVKVTPTTILVNNLPLADYFPLVADRERVTRPFKVAGLLGAYNVFALVRGGGTTGQSGALAHGIAKGLAAHEPEVEMLLKKAKLLRRDPRMVERKKTGLAKARKRYTWVKR</sequence>
<keyword evidence="7" id="KW-1185">Reference proteome</keyword>
<evidence type="ECO:0000256" key="4">
    <source>
        <dbReference type="RuleBase" id="RU003815"/>
    </source>
</evidence>
<accession>A0A2A9NUP8</accession>
<evidence type="ECO:0000256" key="5">
    <source>
        <dbReference type="SAM" id="MobiDB-lite"/>
    </source>
</evidence>
<dbReference type="Gene3D" id="3.30.230.10">
    <property type="match status" value="1"/>
</dbReference>
<reference evidence="6 7" key="1">
    <citation type="submission" date="2014-02" db="EMBL/GenBank/DDBJ databases">
        <title>Transposable element dynamics among asymbiotic and ectomycorrhizal Amanita fungi.</title>
        <authorList>
            <consortium name="DOE Joint Genome Institute"/>
            <person name="Hess J."/>
            <person name="Skrede I."/>
            <person name="Wolfe B."/>
            <person name="LaButti K."/>
            <person name="Ohm R.A."/>
            <person name="Grigoriev I.V."/>
            <person name="Pringle A."/>
        </authorList>
    </citation>
    <scope>NUCLEOTIDE SEQUENCE [LARGE SCALE GENOMIC DNA]</scope>
    <source>
        <strain evidence="6 7">SKay4041</strain>
    </source>
</reference>
<dbReference type="STRING" id="703135.A0A2A9NUP8"/>
<dbReference type="InterPro" id="IPR000754">
    <property type="entry name" value="Ribosomal_uS9"/>
</dbReference>
<comment type="similarity">
    <text evidence="1 4">Belongs to the universal ribosomal protein uS9 family.</text>
</comment>
<dbReference type="GO" id="GO:0003735">
    <property type="term" value="F:structural constituent of ribosome"/>
    <property type="evidence" value="ECO:0007669"/>
    <property type="project" value="InterPro"/>
</dbReference>
<feature type="region of interest" description="Disordered" evidence="5">
    <location>
        <begin position="23"/>
        <end position="61"/>
    </location>
</feature>
<protein>
    <recommendedName>
        <fullName evidence="8">Ribosomal protein S5 domain 2-like protein</fullName>
    </recommendedName>
</protein>
<evidence type="ECO:0000256" key="3">
    <source>
        <dbReference type="ARBA" id="ARBA00023274"/>
    </source>
</evidence>
<dbReference type="GO" id="GO:0006412">
    <property type="term" value="P:translation"/>
    <property type="evidence" value="ECO:0007669"/>
    <property type="project" value="InterPro"/>
</dbReference>
<dbReference type="PANTHER" id="PTHR21569:SF1">
    <property type="entry name" value="SMALL RIBOSOMAL SUBUNIT PROTEIN US9M"/>
    <property type="match status" value="1"/>
</dbReference>
<proteinExistence type="inferred from homology"/>
<keyword evidence="3 4" id="KW-0687">Ribonucleoprotein</keyword>
<name>A0A2A9NUP8_9AGAR</name>
<gene>
    <name evidence="6" type="ORF">AMATHDRAFT_136814</name>
</gene>
<dbReference type="PROSITE" id="PS00360">
    <property type="entry name" value="RIBOSOMAL_S9"/>
    <property type="match status" value="1"/>
</dbReference>
<dbReference type="GO" id="GO:0003723">
    <property type="term" value="F:RNA binding"/>
    <property type="evidence" value="ECO:0007669"/>
    <property type="project" value="TreeGrafter"/>
</dbReference>
<dbReference type="AlphaFoldDB" id="A0A2A9NUP8"/>
<dbReference type="EMBL" id="KZ301972">
    <property type="protein sequence ID" value="PFH53828.1"/>
    <property type="molecule type" value="Genomic_DNA"/>
</dbReference>
<dbReference type="Proteomes" id="UP000242287">
    <property type="component" value="Unassembled WGS sequence"/>
</dbReference>
<dbReference type="PANTHER" id="PTHR21569">
    <property type="entry name" value="RIBOSOMAL PROTEIN S9"/>
    <property type="match status" value="1"/>
</dbReference>
<evidence type="ECO:0008006" key="8">
    <source>
        <dbReference type="Google" id="ProtNLM"/>
    </source>
</evidence>
<dbReference type="Pfam" id="PF00380">
    <property type="entry name" value="Ribosomal_S9"/>
    <property type="match status" value="1"/>
</dbReference>
<organism evidence="6 7">
    <name type="scientific">Amanita thiersii Skay4041</name>
    <dbReference type="NCBI Taxonomy" id="703135"/>
    <lineage>
        <taxon>Eukaryota</taxon>
        <taxon>Fungi</taxon>
        <taxon>Dikarya</taxon>
        <taxon>Basidiomycota</taxon>
        <taxon>Agaricomycotina</taxon>
        <taxon>Agaricomycetes</taxon>
        <taxon>Agaricomycetidae</taxon>
        <taxon>Agaricales</taxon>
        <taxon>Pluteineae</taxon>
        <taxon>Amanitaceae</taxon>
        <taxon>Amanita</taxon>
    </lineage>
</organism>
<evidence type="ECO:0000256" key="2">
    <source>
        <dbReference type="ARBA" id="ARBA00022980"/>
    </source>
</evidence>
<evidence type="ECO:0000313" key="6">
    <source>
        <dbReference type="EMBL" id="PFH53828.1"/>
    </source>
</evidence>
<dbReference type="InterPro" id="IPR020568">
    <property type="entry name" value="Ribosomal_Su5_D2-typ_SF"/>
</dbReference>
<dbReference type="GO" id="GO:0005763">
    <property type="term" value="C:mitochondrial small ribosomal subunit"/>
    <property type="evidence" value="ECO:0007669"/>
    <property type="project" value="TreeGrafter"/>
</dbReference>